<keyword evidence="9" id="KW-1133">Transmembrane helix</keyword>
<comment type="catalytic activity">
    <reaction evidence="1">
        <text>ATP + protein L-histidine = ADP + protein N-phospho-L-histidine.</text>
        <dbReference type="EC" id="2.7.13.3"/>
    </reaction>
</comment>
<dbReference type="PANTHER" id="PTHR42878">
    <property type="entry name" value="TWO-COMPONENT HISTIDINE KINASE"/>
    <property type="match status" value="1"/>
</dbReference>
<keyword evidence="5" id="KW-0547">Nucleotide-binding</keyword>
<dbReference type="InterPro" id="IPR003594">
    <property type="entry name" value="HATPase_dom"/>
</dbReference>
<dbReference type="SMART" id="SM00388">
    <property type="entry name" value="HisKA"/>
    <property type="match status" value="1"/>
</dbReference>
<evidence type="ECO:0000256" key="6">
    <source>
        <dbReference type="ARBA" id="ARBA00022777"/>
    </source>
</evidence>
<keyword evidence="3" id="KW-0597">Phosphoprotein</keyword>
<dbReference type="CDD" id="cd00075">
    <property type="entry name" value="HATPase"/>
    <property type="match status" value="1"/>
</dbReference>
<reference evidence="11 12" key="1">
    <citation type="submission" date="2020-03" db="EMBL/GenBank/DDBJ databases">
        <title>Metabolic flexibility allows generalist bacteria to become dominant in a frequently disturbed ecosystem.</title>
        <authorList>
            <person name="Chen Y.-J."/>
            <person name="Leung P.M."/>
            <person name="Bay S.K."/>
            <person name="Hugenholtz P."/>
            <person name="Kessler A.J."/>
            <person name="Shelley G."/>
            <person name="Waite D.W."/>
            <person name="Cook P.L."/>
            <person name="Greening C."/>
        </authorList>
    </citation>
    <scope>NUCLEOTIDE SEQUENCE [LARGE SCALE GENOMIC DNA]</scope>
    <source>
        <strain evidence="11">SS_bin_28</strain>
    </source>
</reference>
<evidence type="ECO:0000256" key="7">
    <source>
        <dbReference type="ARBA" id="ARBA00022840"/>
    </source>
</evidence>
<dbReference type="SUPFAM" id="SSF47384">
    <property type="entry name" value="Homodimeric domain of signal transducing histidine kinase"/>
    <property type="match status" value="1"/>
</dbReference>
<dbReference type="InterPro" id="IPR003661">
    <property type="entry name" value="HisK_dim/P_dom"/>
</dbReference>
<evidence type="ECO:0000256" key="3">
    <source>
        <dbReference type="ARBA" id="ARBA00022553"/>
    </source>
</evidence>
<evidence type="ECO:0000313" key="11">
    <source>
        <dbReference type="EMBL" id="NNF06688.1"/>
    </source>
</evidence>
<dbReference type="Gene3D" id="1.10.287.130">
    <property type="match status" value="1"/>
</dbReference>
<keyword evidence="9" id="KW-0812">Transmembrane</keyword>
<feature type="transmembrane region" description="Helical" evidence="9">
    <location>
        <begin position="331"/>
        <end position="351"/>
    </location>
</feature>
<dbReference type="Proteomes" id="UP000547674">
    <property type="component" value="Unassembled WGS sequence"/>
</dbReference>
<dbReference type="Gene3D" id="3.30.565.10">
    <property type="entry name" value="Histidine kinase-like ATPase, C-terminal domain"/>
    <property type="match status" value="1"/>
</dbReference>
<dbReference type="GO" id="GO:0000155">
    <property type="term" value="F:phosphorelay sensor kinase activity"/>
    <property type="evidence" value="ECO:0007669"/>
    <property type="project" value="InterPro"/>
</dbReference>
<feature type="domain" description="Histidine kinase" evidence="10">
    <location>
        <begin position="366"/>
        <end position="582"/>
    </location>
</feature>
<evidence type="ECO:0000256" key="2">
    <source>
        <dbReference type="ARBA" id="ARBA00012438"/>
    </source>
</evidence>
<accession>A0A7Y2EES4</accession>
<dbReference type="GO" id="GO:0030295">
    <property type="term" value="F:protein kinase activator activity"/>
    <property type="evidence" value="ECO:0007669"/>
    <property type="project" value="TreeGrafter"/>
</dbReference>
<keyword evidence="7" id="KW-0067">ATP-binding</keyword>
<keyword evidence="9" id="KW-0472">Membrane</keyword>
<name>A0A7Y2EES4_UNCEI</name>
<keyword evidence="8" id="KW-0902">Two-component regulatory system</keyword>
<comment type="caution">
    <text evidence="11">The sequence shown here is derived from an EMBL/GenBank/DDBJ whole genome shotgun (WGS) entry which is preliminary data.</text>
</comment>
<dbReference type="PANTHER" id="PTHR42878:SF7">
    <property type="entry name" value="SENSOR HISTIDINE KINASE GLRK"/>
    <property type="match status" value="1"/>
</dbReference>
<keyword evidence="4" id="KW-0808">Transferase</keyword>
<dbReference type="InterPro" id="IPR036097">
    <property type="entry name" value="HisK_dim/P_sf"/>
</dbReference>
<dbReference type="Pfam" id="PF00512">
    <property type="entry name" value="HisKA"/>
    <property type="match status" value="1"/>
</dbReference>
<evidence type="ECO:0000256" key="5">
    <source>
        <dbReference type="ARBA" id="ARBA00022741"/>
    </source>
</evidence>
<organism evidence="11 12">
    <name type="scientific">Eiseniibacteriota bacterium</name>
    <dbReference type="NCBI Taxonomy" id="2212470"/>
    <lineage>
        <taxon>Bacteria</taxon>
        <taxon>Candidatus Eiseniibacteriota</taxon>
    </lineage>
</organism>
<dbReference type="Pfam" id="PF02518">
    <property type="entry name" value="HATPase_c"/>
    <property type="match status" value="1"/>
</dbReference>
<evidence type="ECO:0000259" key="10">
    <source>
        <dbReference type="PROSITE" id="PS50109"/>
    </source>
</evidence>
<dbReference type="EC" id="2.7.13.3" evidence="2"/>
<dbReference type="PRINTS" id="PR00344">
    <property type="entry name" value="BCTRLSENSOR"/>
</dbReference>
<evidence type="ECO:0000256" key="1">
    <source>
        <dbReference type="ARBA" id="ARBA00000085"/>
    </source>
</evidence>
<dbReference type="InterPro" id="IPR004358">
    <property type="entry name" value="Sig_transdc_His_kin-like_C"/>
</dbReference>
<dbReference type="GO" id="GO:0005524">
    <property type="term" value="F:ATP binding"/>
    <property type="evidence" value="ECO:0007669"/>
    <property type="project" value="UniProtKB-KW"/>
</dbReference>
<protein>
    <recommendedName>
        <fullName evidence="2">histidine kinase</fullName>
        <ecNumber evidence="2">2.7.13.3</ecNumber>
    </recommendedName>
</protein>
<gene>
    <name evidence="11" type="ORF">HKN21_08005</name>
</gene>
<dbReference type="AlphaFoldDB" id="A0A7Y2EES4"/>
<evidence type="ECO:0000256" key="8">
    <source>
        <dbReference type="ARBA" id="ARBA00023012"/>
    </source>
</evidence>
<sequence>MTLPRRSWVALVLVMTAIVVPCSAWYWAGSRSAEREAQDIRTRPILNASSLAERHADHLAVRFESLRQIESRRPFLHYQSHFHDPHSDCECSSVTPSPLAMGTSDPLIWTYFQIDPLGQLTLPTLNEQLHRERGATWLFEQTGFLEVLIPAVPSILAALNTEPDIDVLAPPPAGWEILPTDARIEYLDEESWALNMELCGIQTDPLAVPVVPVQKQALEMGLDGGTIEVEVLPVVWRTVAIGQKPTVIGLRRVRTPMGFFCQGYVVSHEVLERSLAGLAIPAFLRPGPPTRATDRAVYLPGTEWSVRTQVNEALLQADRQAGVVMSRFHRVFLFGTLAALIAGLGLVALVWQGERLGRQRSRFAASAAHELRTPLAAMRMYGEMIAEDLGDPGATKKYARHIAQEADRLGRVVTNVMNYSRLERGALTVVKAPGDISLAIQDCLRTLDPVIQSGGAVLSTNFPKELPRVPFDRDALFQIVQNLVDNAIKYANQSESTRIEVGLEPGADHLNLTVRDYGPGLGEELQGRVFKPFFRGEEREGPQGLGLGLTLVDALATAHGGQVSYKNAEGGGALFTVTFPVS</sequence>
<dbReference type="InterPro" id="IPR036890">
    <property type="entry name" value="HATPase_C_sf"/>
</dbReference>
<dbReference type="InterPro" id="IPR005467">
    <property type="entry name" value="His_kinase_dom"/>
</dbReference>
<dbReference type="GO" id="GO:0000156">
    <property type="term" value="F:phosphorelay response regulator activity"/>
    <property type="evidence" value="ECO:0007669"/>
    <property type="project" value="TreeGrafter"/>
</dbReference>
<dbReference type="InterPro" id="IPR050351">
    <property type="entry name" value="BphY/WalK/GraS-like"/>
</dbReference>
<keyword evidence="6 11" id="KW-0418">Kinase</keyword>
<proteinExistence type="predicted"/>
<evidence type="ECO:0000256" key="4">
    <source>
        <dbReference type="ARBA" id="ARBA00022679"/>
    </source>
</evidence>
<dbReference type="SMART" id="SM00387">
    <property type="entry name" value="HATPase_c"/>
    <property type="match status" value="1"/>
</dbReference>
<dbReference type="PROSITE" id="PS50109">
    <property type="entry name" value="HIS_KIN"/>
    <property type="match status" value="1"/>
</dbReference>
<dbReference type="EMBL" id="JABDJR010000315">
    <property type="protein sequence ID" value="NNF06688.1"/>
    <property type="molecule type" value="Genomic_DNA"/>
</dbReference>
<dbReference type="GO" id="GO:0007234">
    <property type="term" value="P:osmosensory signaling via phosphorelay pathway"/>
    <property type="evidence" value="ECO:0007669"/>
    <property type="project" value="TreeGrafter"/>
</dbReference>
<evidence type="ECO:0000256" key="9">
    <source>
        <dbReference type="SAM" id="Phobius"/>
    </source>
</evidence>
<dbReference type="CDD" id="cd00082">
    <property type="entry name" value="HisKA"/>
    <property type="match status" value="1"/>
</dbReference>
<evidence type="ECO:0000313" key="12">
    <source>
        <dbReference type="Proteomes" id="UP000547674"/>
    </source>
</evidence>
<dbReference type="SUPFAM" id="SSF55874">
    <property type="entry name" value="ATPase domain of HSP90 chaperone/DNA topoisomerase II/histidine kinase"/>
    <property type="match status" value="1"/>
</dbReference>